<proteinExistence type="predicted"/>
<evidence type="ECO:0000256" key="5">
    <source>
        <dbReference type="ARBA" id="ARBA00022776"/>
    </source>
</evidence>
<keyword evidence="4" id="KW-0132">Cell division</keyword>
<dbReference type="PANTHER" id="PTHR15459:SF3">
    <property type="entry name" value="POLYAMINE-MODULATED FACTOR 1"/>
    <property type="match status" value="1"/>
</dbReference>
<dbReference type="Pfam" id="PF03980">
    <property type="entry name" value="Nnf1"/>
    <property type="match status" value="1"/>
</dbReference>
<dbReference type="Proteomes" id="UP001219525">
    <property type="component" value="Unassembled WGS sequence"/>
</dbReference>
<keyword evidence="9" id="KW-0137">Centromere</keyword>
<dbReference type="AlphaFoldDB" id="A0AAD7E1W2"/>
<evidence type="ECO:0000313" key="11">
    <source>
        <dbReference type="EMBL" id="KAJ7224258.1"/>
    </source>
</evidence>
<comment type="caution">
    <text evidence="11">The sequence shown here is derived from an EMBL/GenBank/DDBJ whole genome shotgun (WGS) entry which is preliminary data.</text>
</comment>
<keyword evidence="6" id="KW-0995">Kinetochore</keyword>
<keyword evidence="8" id="KW-0131">Cell cycle</keyword>
<keyword evidence="3" id="KW-0158">Chromosome</keyword>
<sequence>MSFRGGSRRWNYFHSALELAIQQSAHKWTFEDFTECFPQYVEEDKEGAMQMFHQVAGYIESESKKKMDKLFSVYNLQVEIDSLDRLVSEAKARKASGIIGPDVWTENIRPHSAVCGRTVPILQSQVERLRDSLAKMESENQSLISELETNVNESNKLTNRASGILDKLDETYDAWESVPMEELHTWTAQVAEGMRPTLRS</sequence>
<gene>
    <name evidence="11" type="ORF">GGX14DRAFT_424863</name>
</gene>
<reference evidence="11" key="1">
    <citation type="submission" date="2023-03" db="EMBL/GenBank/DDBJ databases">
        <title>Massive genome expansion in bonnet fungi (Mycena s.s.) driven by repeated elements and novel gene families across ecological guilds.</title>
        <authorList>
            <consortium name="Lawrence Berkeley National Laboratory"/>
            <person name="Harder C.B."/>
            <person name="Miyauchi S."/>
            <person name="Viragh M."/>
            <person name="Kuo A."/>
            <person name="Thoen E."/>
            <person name="Andreopoulos B."/>
            <person name="Lu D."/>
            <person name="Skrede I."/>
            <person name="Drula E."/>
            <person name="Henrissat B."/>
            <person name="Morin E."/>
            <person name="Kohler A."/>
            <person name="Barry K."/>
            <person name="LaButti K."/>
            <person name="Morin E."/>
            <person name="Salamov A."/>
            <person name="Lipzen A."/>
            <person name="Mereny Z."/>
            <person name="Hegedus B."/>
            <person name="Baldrian P."/>
            <person name="Stursova M."/>
            <person name="Weitz H."/>
            <person name="Taylor A."/>
            <person name="Grigoriev I.V."/>
            <person name="Nagy L.G."/>
            <person name="Martin F."/>
            <person name="Kauserud H."/>
        </authorList>
    </citation>
    <scope>NUCLEOTIDE SEQUENCE</scope>
    <source>
        <strain evidence="11">9144</strain>
    </source>
</reference>
<evidence type="ECO:0000256" key="9">
    <source>
        <dbReference type="ARBA" id="ARBA00023328"/>
    </source>
</evidence>
<evidence type="ECO:0000256" key="2">
    <source>
        <dbReference type="ARBA" id="ARBA00004629"/>
    </source>
</evidence>
<name>A0AAD7E1W2_9AGAR</name>
<accession>A0AAD7E1W2</accession>
<dbReference type="GO" id="GO:0051301">
    <property type="term" value="P:cell division"/>
    <property type="evidence" value="ECO:0007669"/>
    <property type="project" value="UniProtKB-KW"/>
</dbReference>
<protein>
    <submittedName>
        <fullName evidence="11">Uncharacterized protein</fullName>
    </submittedName>
</protein>
<dbReference type="EMBL" id="JARJCW010000005">
    <property type="protein sequence ID" value="KAJ7224258.1"/>
    <property type="molecule type" value="Genomic_DNA"/>
</dbReference>
<dbReference type="GO" id="GO:0007059">
    <property type="term" value="P:chromosome segregation"/>
    <property type="evidence" value="ECO:0007669"/>
    <property type="project" value="TreeGrafter"/>
</dbReference>
<comment type="subcellular location">
    <subcellularLocation>
        <location evidence="2">Chromosome</location>
        <location evidence="2">Centromere</location>
        <location evidence="2">Kinetochore</location>
    </subcellularLocation>
    <subcellularLocation>
        <location evidence="1">Nucleus</location>
    </subcellularLocation>
</comment>
<feature type="coiled-coil region" evidence="10">
    <location>
        <begin position="119"/>
        <end position="153"/>
    </location>
</feature>
<evidence type="ECO:0000256" key="10">
    <source>
        <dbReference type="SAM" id="Coils"/>
    </source>
</evidence>
<evidence type="ECO:0000313" key="12">
    <source>
        <dbReference type="Proteomes" id="UP001219525"/>
    </source>
</evidence>
<keyword evidence="5" id="KW-0498">Mitosis</keyword>
<dbReference type="GO" id="GO:0005634">
    <property type="term" value="C:nucleus"/>
    <property type="evidence" value="ECO:0007669"/>
    <property type="project" value="UniProtKB-SubCell"/>
</dbReference>
<dbReference type="PANTHER" id="PTHR15459">
    <property type="entry name" value="POLYAMINE-MODULATED FACTOR 1"/>
    <property type="match status" value="1"/>
</dbReference>
<dbReference type="GO" id="GO:0000444">
    <property type="term" value="C:MIS12/MIND type complex"/>
    <property type="evidence" value="ECO:0007669"/>
    <property type="project" value="InterPro"/>
</dbReference>
<evidence type="ECO:0000256" key="3">
    <source>
        <dbReference type="ARBA" id="ARBA00022454"/>
    </source>
</evidence>
<keyword evidence="10" id="KW-0175">Coiled coil</keyword>
<keyword evidence="12" id="KW-1185">Reference proteome</keyword>
<evidence type="ECO:0000256" key="4">
    <source>
        <dbReference type="ARBA" id="ARBA00022618"/>
    </source>
</evidence>
<evidence type="ECO:0000256" key="1">
    <source>
        <dbReference type="ARBA" id="ARBA00004123"/>
    </source>
</evidence>
<dbReference type="InterPro" id="IPR007128">
    <property type="entry name" value="PMF1/Nnf1"/>
</dbReference>
<evidence type="ECO:0000256" key="6">
    <source>
        <dbReference type="ARBA" id="ARBA00022838"/>
    </source>
</evidence>
<evidence type="ECO:0000256" key="7">
    <source>
        <dbReference type="ARBA" id="ARBA00023242"/>
    </source>
</evidence>
<organism evidence="11 12">
    <name type="scientific">Mycena pura</name>
    <dbReference type="NCBI Taxonomy" id="153505"/>
    <lineage>
        <taxon>Eukaryota</taxon>
        <taxon>Fungi</taxon>
        <taxon>Dikarya</taxon>
        <taxon>Basidiomycota</taxon>
        <taxon>Agaricomycotina</taxon>
        <taxon>Agaricomycetes</taxon>
        <taxon>Agaricomycetidae</taxon>
        <taxon>Agaricales</taxon>
        <taxon>Marasmiineae</taxon>
        <taxon>Mycenaceae</taxon>
        <taxon>Mycena</taxon>
    </lineage>
</organism>
<keyword evidence="7" id="KW-0539">Nucleus</keyword>
<evidence type="ECO:0000256" key="8">
    <source>
        <dbReference type="ARBA" id="ARBA00023306"/>
    </source>
</evidence>